<dbReference type="PANTHER" id="PTHR23527:SF1">
    <property type="entry name" value="BLL3282 PROTEIN"/>
    <property type="match status" value="1"/>
</dbReference>
<name>A0ABS7K984_9BACI</name>
<evidence type="ECO:0000256" key="3">
    <source>
        <dbReference type="ARBA" id="ARBA00022692"/>
    </source>
</evidence>
<comment type="caution">
    <text evidence="8">The sequence shown here is derived from an EMBL/GenBank/DDBJ whole genome shotgun (WGS) entry which is preliminary data.</text>
</comment>
<dbReference type="Pfam" id="PF07690">
    <property type="entry name" value="MFS_1"/>
    <property type="match status" value="1"/>
</dbReference>
<dbReference type="RefSeq" id="WP_221875053.1">
    <property type="nucleotide sequence ID" value="NZ_JACWFH010000029.1"/>
</dbReference>
<feature type="transmembrane region" description="Helical" evidence="6">
    <location>
        <begin position="316"/>
        <end position="340"/>
    </location>
</feature>
<keyword evidence="5 6" id="KW-0472">Membrane</keyword>
<dbReference type="Proteomes" id="UP000769780">
    <property type="component" value="Unassembled WGS sequence"/>
</dbReference>
<evidence type="ECO:0000259" key="7">
    <source>
        <dbReference type="PROSITE" id="PS50850"/>
    </source>
</evidence>
<sequence>MSDSKAKHRFGPMAEPWRMLLFLLLAQLLVAFVGRSIGPLGVLIGEDLTLTKSQIGMLPAALFFGQMVAAVPAGMLTDKYGSRKLLMAAAFCVGIGFLVMTFIGHFAAVLFFVALGGLGYGSMHPITNKGIIYWFSNKQRGTAMGIKQTGVTAGAALAGLILLPLGAEYGWRPVLLGACVLLLLSGVLSYFLYRDPPEQTQSASQESLGSFYKSMFKLMKNKALMLVSLSAFGLSGSQMCLNTYIVLYAHEKLGISLFLSGILLVISEVSGSLGRIAWGMISDFLFNSNRIIILIIITILTAISSLTVAFTSDASFGVMVPIVVVFGFSISGFNGIWMNLATEIVPREQSGISSGVSLTFGSIGVVLIPPIYGLLVDQTGSFASGWLFITILMVIVFMMLSYLSIKNKAETAKRG</sequence>
<evidence type="ECO:0000256" key="2">
    <source>
        <dbReference type="ARBA" id="ARBA00022448"/>
    </source>
</evidence>
<reference evidence="8 9" key="1">
    <citation type="submission" date="2020-07" db="EMBL/GenBank/DDBJ databases">
        <title>Fungal Genomes of the International Space Station.</title>
        <authorList>
            <person name="Seuylemezian A."/>
            <person name="Singh N.K."/>
            <person name="Wood J."/>
            <person name="Venkateswaran K."/>
        </authorList>
    </citation>
    <scope>NUCLEOTIDE SEQUENCE [LARGE SCALE GENOMIC DNA]</scope>
    <source>
        <strain evidence="8 9">PL-B2</strain>
    </source>
</reference>
<evidence type="ECO:0000313" key="9">
    <source>
        <dbReference type="Proteomes" id="UP000769780"/>
    </source>
</evidence>
<evidence type="ECO:0000256" key="4">
    <source>
        <dbReference type="ARBA" id="ARBA00022989"/>
    </source>
</evidence>
<gene>
    <name evidence="8" type="ORF">H0185_18875</name>
</gene>
<feature type="domain" description="Major facilitator superfamily (MFS) profile" evidence="7">
    <location>
        <begin position="19"/>
        <end position="408"/>
    </location>
</feature>
<dbReference type="InterPro" id="IPR036259">
    <property type="entry name" value="MFS_trans_sf"/>
</dbReference>
<dbReference type="InterPro" id="IPR020846">
    <property type="entry name" value="MFS_dom"/>
</dbReference>
<keyword evidence="3 6" id="KW-0812">Transmembrane</keyword>
<evidence type="ECO:0000313" key="8">
    <source>
        <dbReference type="EMBL" id="MBY0098833.1"/>
    </source>
</evidence>
<evidence type="ECO:0000256" key="5">
    <source>
        <dbReference type="ARBA" id="ARBA00023136"/>
    </source>
</evidence>
<keyword evidence="2" id="KW-0813">Transport</keyword>
<feature type="transmembrane region" description="Helical" evidence="6">
    <location>
        <begin position="223"/>
        <end position="247"/>
    </location>
</feature>
<feature type="transmembrane region" description="Helical" evidence="6">
    <location>
        <begin position="290"/>
        <end position="310"/>
    </location>
</feature>
<feature type="transmembrane region" description="Helical" evidence="6">
    <location>
        <begin position="173"/>
        <end position="193"/>
    </location>
</feature>
<evidence type="ECO:0000256" key="1">
    <source>
        <dbReference type="ARBA" id="ARBA00004651"/>
    </source>
</evidence>
<dbReference type="PROSITE" id="PS50850">
    <property type="entry name" value="MFS"/>
    <property type="match status" value="1"/>
</dbReference>
<feature type="transmembrane region" description="Helical" evidence="6">
    <location>
        <begin position="55"/>
        <end position="73"/>
    </location>
</feature>
<accession>A0ABS7K984</accession>
<feature type="transmembrane region" description="Helical" evidence="6">
    <location>
        <begin position="352"/>
        <end position="372"/>
    </location>
</feature>
<dbReference type="Gene3D" id="1.20.1250.20">
    <property type="entry name" value="MFS general substrate transporter like domains"/>
    <property type="match status" value="2"/>
</dbReference>
<protein>
    <submittedName>
        <fullName evidence="8">MFS transporter</fullName>
    </submittedName>
</protein>
<dbReference type="InterPro" id="IPR011701">
    <property type="entry name" value="MFS"/>
</dbReference>
<feature type="transmembrane region" description="Helical" evidence="6">
    <location>
        <begin position="384"/>
        <end position="405"/>
    </location>
</feature>
<comment type="subcellular location">
    <subcellularLocation>
        <location evidence="1">Cell membrane</location>
        <topology evidence="1">Multi-pass membrane protein</topology>
    </subcellularLocation>
</comment>
<dbReference type="PANTHER" id="PTHR23527">
    <property type="entry name" value="BLL3282 PROTEIN"/>
    <property type="match status" value="1"/>
</dbReference>
<feature type="transmembrane region" description="Helical" evidence="6">
    <location>
        <begin position="85"/>
        <end position="103"/>
    </location>
</feature>
<dbReference type="InterPro" id="IPR052952">
    <property type="entry name" value="MFS-Transporter"/>
</dbReference>
<proteinExistence type="predicted"/>
<organism evidence="8 9">
    <name type="scientific">Mesobacillus maritimus</name>
    <dbReference type="NCBI Taxonomy" id="1643336"/>
    <lineage>
        <taxon>Bacteria</taxon>
        <taxon>Bacillati</taxon>
        <taxon>Bacillota</taxon>
        <taxon>Bacilli</taxon>
        <taxon>Bacillales</taxon>
        <taxon>Bacillaceae</taxon>
        <taxon>Mesobacillus</taxon>
    </lineage>
</organism>
<keyword evidence="4 6" id="KW-1133">Transmembrane helix</keyword>
<dbReference type="CDD" id="cd17475">
    <property type="entry name" value="MFS_MT3072_like"/>
    <property type="match status" value="1"/>
</dbReference>
<dbReference type="EMBL" id="JACWFH010000029">
    <property type="protein sequence ID" value="MBY0098833.1"/>
    <property type="molecule type" value="Genomic_DNA"/>
</dbReference>
<feature type="transmembrane region" description="Helical" evidence="6">
    <location>
        <begin position="253"/>
        <end position="278"/>
    </location>
</feature>
<keyword evidence="9" id="KW-1185">Reference proteome</keyword>
<feature type="transmembrane region" description="Helical" evidence="6">
    <location>
        <begin position="148"/>
        <end position="167"/>
    </location>
</feature>
<feature type="transmembrane region" description="Helical" evidence="6">
    <location>
        <begin position="109"/>
        <end position="127"/>
    </location>
</feature>
<evidence type="ECO:0000256" key="6">
    <source>
        <dbReference type="SAM" id="Phobius"/>
    </source>
</evidence>
<dbReference type="SUPFAM" id="SSF103473">
    <property type="entry name" value="MFS general substrate transporter"/>
    <property type="match status" value="1"/>
</dbReference>